<dbReference type="Proteomes" id="UP001363035">
    <property type="component" value="Unassembled WGS sequence"/>
</dbReference>
<keyword evidence="1" id="KW-0472">Membrane</keyword>
<name>A0ABU8I0P7_9SPHI</name>
<dbReference type="RefSeq" id="WP_134778345.1">
    <property type="nucleotide sequence ID" value="NZ_JAYLLN010000001.1"/>
</dbReference>
<feature type="transmembrane region" description="Helical" evidence="1">
    <location>
        <begin position="63"/>
        <end position="81"/>
    </location>
</feature>
<gene>
    <name evidence="2" type="ORF">VJ786_00215</name>
</gene>
<comment type="caution">
    <text evidence="2">The sequence shown here is derived from an EMBL/GenBank/DDBJ whole genome shotgun (WGS) entry which is preliminary data.</text>
</comment>
<evidence type="ECO:0000313" key="2">
    <source>
        <dbReference type="EMBL" id="MEI5983312.1"/>
    </source>
</evidence>
<sequence length="105" mass="11777">MKNNLLIGFVLGLIFPVLAFFLTKHTDVQMQLFPDKPTGLYVIAGAINLMSCYVCYKKGLDKVGNGFVLATFLGMLLMVFSKTLFIPTEKDEEYGINIRVFTLSE</sequence>
<keyword evidence="3" id="KW-1185">Reference proteome</keyword>
<proteinExistence type="predicted"/>
<reference evidence="2 3" key="1">
    <citation type="submission" date="2024-01" db="EMBL/GenBank/DDBJ databases">
        <title>Sphingobacterium tenebrionis sp. nov., a novel endophyte isolated from tenebrio molitor intestines.</title>
        <authorList>
            <person name="Zhang C."/>
        </authorList>
    </citation>
    <scope>NUCLEOTIDE SEQUENCE [LARGE SCALE GENOMIC DNA]</scope>
    <source>
        <strain evidence="2 3">PU5-4</strain>
    </source>
</reference>
<dbReference type="EMBL" id="JAYLLN010000001">
    <property type="protein sequence ID" value="MEI5983312.1"/>
    <property type="molecule type" value="Genomic_DNA"/>
</dbReference>
<organism evidence="2 3">
    <name type="scientific">Sphingobacterium tenebrionis</name>
    <dbReference type="NCBI Taxonomy" id="3111775"/>
    <lineage>
        <taxon>Bacteria</taxon>
        <taxon>Pseudomonadati</taxon>
        <taxon>Bacteroidota</taxon>
        <taxon>Sphingobacteriia</taxon>
        <taxon>Sphingobacteriales</taxon>
        <taxon>Sphingobacteriaceae</taxon>
        <taxon>Sphingobacterium</taxon>
    </lineage>
</organism>
<feature type="transmembrane region" description="Helical" evidence="1">
    <location>
        <begin position="38"/>
        <end position="56"/>
    </location>
</feature>
<evidence type="ECO:0000313" key="3">
    <source>
        <dbReference type="Proteomes" id="UP001363035"/>
    </source>
</evidence>
<protein>
    <submittedName>
        <fullName evidence="2">Uncharacterized protein</fullName>
    </submittedName>
</protein>
<keyword evidence="1" id="KW-0812">Transmembrane</keyword>
<accession>A0ABU8I0P7</accession>
<keyword evidence="1" id="KW-1133">Transmembrane helix</keyword>
<evidence type="ECO:0000256" key="1">
    <source>
        <dbReference type="SAM" id="Phobius"/>
    </source>
</evidence>